<organism evidence="8 9">
    <name type="scientific">Carex littledalei</name>
    <dbReference type="NCBI Taxonomy" id="544730"/>
    <lineage>
        <taxon>Eukaryota</taxon>
        <taxon>Viridiplantae</taxon>
        <taxon>Streptophyta</taxon>
        <taxon>Embryophyta</taxon>
        <taxon>Tracheophyta</taxon>
        <taxon>Spermatophyta</taxon>
        <taxon>Magnoliopsida</taxon>
        <taxon>Liliopsida</taxon>
        <taxon>Poales</taxon>
        <taxon>Cyperaceae</taxon>
        <taxon>Cyperoideae</taxon>
        <taxon>Cariceae</taxon>
        <taxon>Carex</taxon>
        <taxon>Carex subgen. Euthyceras</taxon>
    </lineage>
</organism>
<dbReference type="PANTHER" id="PTHR31645">
    <property type="entry name" value="OLIGOPEPTIDE TRANSPORTER YGL114W-RELATED"/>
    <property type="match status" value="1"/>
</dbReference>
<feature type="transmembrane region" description="Helical" evidence="7">
    <location>
        <begin position="21"/>
        <end position="39"/>
    </location>
</feature>
<keyword evidence="5 7" id="KW-1133">Transmembrane helix</keyword>
<proteinExistence type="inferred from homology"/>
<keyword evidence="6 7" id="KW-0472">Membrane</keyword>
<evidence type="ECO:0000256" key="3">
    <source>
        <dbReference type="ARBA" id="ARBA00022448"/>
    </source>
</evidence>
<dbReference type="InterPro" id="IPR004813">
    <property type="entry name" value="OPT"/>
</dbReference>
<dbReference type="AlphaFoldDB" id="A0A833QA76"/>
<gene>
    <name evidence="8" type="ORF">FCM35_KLT13441</name>
</gene>
<dbReference type="PANTHER" id="PTHR31645:SF76">
    <property type="entry name" value="METAL-NICOTIANAMINE TRANSPORTER YSL8-RELATED"/>
    <property type="match status" value="1"/>
</dbReference>
<evidence type="ECO:0000256" key="4">
    <source>
        <dbReference type="ARBA" id="ARBA00022692"/>
    </source>
</evidence>
<evidence type="ECO:0000256" key="7">
    <source>
        <dbReference type="SAM" id="Phobius"/>
    </source>
</evidence>
<dbReference type="Proteomes" id="UP000623129">
    <property type="component" value="Unassembled WGS sequence"/>
</dbReference>
<dbReference type="GO" id="GO:0035673">
    <property type="term" value="F:oligopeptide transmembrane transporter activity"/>
    <property type="evidence" value="ECO:0007669"/>
    <property type="project" value="InterPro"/>
</dbReference>
<evidence type="ECO:0000313" key="9">
    <source>
        <dbReference type="Proteomes" id="UP000623129"/>
    </source>
</evidence>
<accession>A0A833QA76</accession>
<keyword evidence="4 7" id="KW-0812">Transmembrane</keyword>
<evidence type="ECO:0000256" key="6">
    <source>
        <dbReference type="ARBA" id="ARBA00023136"/>
    </source>
</evidence>
<reference evidence="8" key="1">
    <citation type="submission" date="2020-01" db="EMBL/GenBank/DDBJ databases">
        <title>Genome sequence of Kobresia littledalei, the first chromosome-level genome in the family Cyperaceae.</title>
        <authorList>
            <person name="Qu G."/>
        </authorList>
    </citation>
    <scope>NUCLEOTIDE SEQUENCE</scope>
    <source>
        <strain evidence="8">C.B.Clarke</strain>
        <tissue evidence="8">Leaf</tissue>
    </source>
</reference>
<dbReference type="OrthoDB" id="2004495at2759"/>
<feature type="transmembrane region" description="Helical" evidence="7">
    <location>
        <begin position="79"/>
        <end position="100"/>
    </location>
</feature>
<keyword evidence="9" id="KW-1185">Reference proteome</keyword>
<comment type="similarity">
    <text evidence="2">Belongs to the YSL (TC 2.A.67.2) family.</text>
</comment>
<dbReference type="Pfam" id="PF03169">
    <property type="entry name" value="OPT"/>
    <property type="match status" value="1"/>
</dbReference>
<evidence type="ECO:0000256" key="1">
    <source>
        <dbReference type="ARBA" id="ARBA00004141"/>
    </source>
</evidence>
<dbReference type="EMBL" id="SWLB01000025">
    <property type="protein sequence ID" value="KAF3322300.1"/>
    <property type="molecule type" value="Genomic_DNA"/>
</dbReference>
<evidence type="ECO:0000256" key="2">
    <source>
        <dbReference type="ARBA" id="ARBA00010276"/>
    </source>
</evidence>
<feature type="transmembrane region" description="Helical" evidence="7">
    <location>
        <begin position="196"/>
        <end position="216"/>
    </location>
</feature>
<keyword evidence="3" id="KW-0813">Transport</keyword>
<sequence>MKIYVIHSAYCLVCRRKQVSLLGKWFAGTFVWGFFQWFYTGGDTCGFASFPTLGLKAFENKFFFDFSPTYVGVGMICPYIVNTSVLLGGIISWGLMWPLIKNKKGEWYSASLPWTSLHGLQGYKVFISIAMILGDGVYNFVKVMYHTLFALYKAWKSKSKLPTTDKDGNVVSAETVSFDDKRRTELFLQDQIPNKIALGGYVCVALISIVTLPHIFKPLKWYCT</sequence>
<evidence type="ECO:0000256" key="5">
    <source>
        <dbReference type="ARBA" id="ARBA00022989"/>
    </source>
</evidence>
<name>A0A833QA76_9POAL</name>
<dbReference type="GO" id="GO:0016020">
    <property type="term" value="C:membrane"/>
    <property type="evidence" value="ECO:0007669"/>
    <property type="project" value="UniProtKB-SubCell"/>
</dbReference>
<protein>
    <submittedName>
        <fullName evidence="8">Putative metal-nicotianamine transporter YSL14 isoform X2</fullName>
    </submittedName>
</protein>
<dbReference type="InterPro" id="IPR045035">
    <property type="entry name" value="YSL-like"/>
</dbReference>
<evidence type="ECO:0000313" key="8">
    <source>
        <dbReference type="EMBL" id="KAF3322300.1"/>
    </source>
</evidence>
<comment type="subcellular location">
    <subcellularLocation>
        <location evidence="1">Membrane</location>
        <topology evidence="1">Multi-pass membrane protein</topology>
    </subcellularLocation>
</comment>
<comment type="caution">
    <text evidence="8">The sequence shown here is derived from an EMBL/GenBank/DDBJ whole genome shotgun (WGS) entry which is preliminary data.</text>
</comment>